<dbReference type="EMBL" id="MHJM01000028">
    <property type="protein sequence ID" value="OGY67316.1"/>
    <property type="molecule type" value="Genomic_DNA"/>
</dbReference>
<evidence type="ECO:0000313" key="3">
    <source>
        <dbReference type="Proteomes" id="UP000176284"/>
    </source>
</evidence>
<gene>
    <name evidence="2" type="ORF">A3H63_00385</name>
</gene>
<sequence length="86" mass="9871">MKIKRRIFSLISSILLSSLFIVPAYAHETDSRQKSIDPDHASREYFQASIQSLFSKIKSNTSSNSLPFRNKKRIILRVLPKVYSGI</sequence>
<feature type="signal peptide" evidence="1">
    <location>
        <begin position="1"/>
        <end position="26"/>
    </location>
</feature>
<dbReference type="AlphaFoldDB" id="A0A1G1ZT59"/>
<evidence type="ECO:0000313" key="2">
    <source>
        <dbReference type="EMBL" id="OGY67316.1"/>
    </source>
</evidence>
<name>A0A1G1ZT59_9BACT</name>
<comment type="caution">
    <text evidence="2">The sequence shown here is derived from an EMBL/GenBank/DDBJ whole genome shotgun (WGS) entry which is preliminary data.</text>
</comment>
<evidence type="ECO:0008006" key="4">
    <source>
        <dbReference type="Google" id="ProtNLM"/>
    </source>
</evidence>
<protein>
    <recommendedName>
        <fullName evidence="4">DUF5667 domain-containing protein</fullName>
    </recommendedName>
</protein>
<dbReference type="Proteomes" id="UP000176284">
    <property type="component" value="Unassembled WGS sequence"/>
</dbReference>
<proteinExistence type="predicted"/>
<keyword evidence="1" id="KW-0732">Signal</keyword>
<reference evidence="2 3" key="1">
    <citation type="journal article" date="2016" name="Nat. Commun.">
        <title>Thousands of microbial genomes shed light on interconnected biogeochemical processes in an aquifer system.</title>
        <authorList>
            <person name="Anantharaman K."/>
            <person name="Brown C.T."/>
            <person name="Hug L.A."/>
            <person name="Sharon I."/>
            <person name="Castelle C.J."/>
            <person name="Probst A.J."/>
            <person name="Thomas B.C."/>
            <person name="Singh A."/>
            <person name="Wilkins M.J."/>
            <person name="Karaoz U."/>
            <person name="Brodie E.L."/>
            <person name="Williams K.H."/>
            <person name="Hubbard S.S."/>
            <person name="Banfield J.F."/>
        </authorList>
    </citation>
    <scope>NUCLEOTIDE SEQUENCE [LARGE SCALE GENOMIC DNA]</scope>
</reference>
<accession>A0A1G1ZT59</accession>
<evidence type="ECO:0000256" key="1">
    <source>
        <dbReference type="SAM" id="SignalP"/>
    </source>
</evidence>
<feature type="chain" id="PRO_5009581866" description="DUF5667 domain-containing protein" evidence="1">
    <location>
        <begin position="27"/>
        <end position="86"/>
    </location>
</feature>
<organism evidence="2 3">
    <name type="scientific">Candidatus Harrisonbacteria bacterium RIFCSPLOWO2_02_FULL_45_10c</name>
    <dbReference type="NCBI Taxonomy" id="1798410"/>
    <lineage>
        <taxon>Bacteria</taxon>
        <taxon>Candidatus Harrisoniibacteriota</taxon>
    </lineage>
</organism>